<evidence type="ECO:0000259" key="1">
    <source>
        <dbReference type="Pfam" id="PF00571"/>
    </source>
</evidence>
<feature type="domain" description="CBS" evidence="1">
    <location>
        <begin position="21"/>
        <end position="63"/>
    </location>
</feature>
<organism evidence="2 3">
    <name type="scientific">Klenkia sesuvii</name>
    <dbReference type="NCBI Taxonomy" id="3103137"/>
    <lineage>
        <taxon>Bacteria</taxon>
        <taxon>Bacillati</taxon>
        <taxon>Actinomycetota</taxon>
        <taxon>Actinomycetes</taxon>
        <taxon>Geodermatophilales</taxon>
        <taxon>Geodermatophilaceae</taxon>
        <taxon>Klenkia</taxon>
    </lineage>
</organism>
<keyword evidence="3" id="KW-1185">Reference proteome</keyword>
<accession>A0ABU8DW67</accession>
<dbReference type="Pfam" id="PF00571">
    <property type="entry name" value="CBS"/>
    <property type="match status" value="1"/>
</dbReference>
<dbReference type="InterPro" id="IPR046342">
    <property type="entry name" value="CBS_dom_sf"/>
</dbReference>
<dbReference type="InterPro" id="IPR000644">
    <property type="entry name" value="CBS_dom"/>
</dbReference>
<protein>
    <submittedName>
        <fullName evidence="2">CBS domain-containing protein</fullName>
    </submittedName>
</protein>
<dbReference type="RefSeq" id="WP_336405181.1">
    <property type="nucleotide sequence ID" value="NZ_JBAPLU010000016.1"/>
</dbReference>
<name>A0ABU8DW67_9ACTN</name>
<dbReference type="CDD" id="cd02205">
    <property type="entry name" value="CBS_pair_SF"/>
    <property type="match status" value="1"/>
</dbReference>
<dbReference type="Proteomes" id="UP001361570">
    <property type="component" value="Unassembled WGS sequence"/>
</dbReference>
<comment type="caution">
    <text evidence="2">The sequence shown here is derived from an EMBL/GenBank/DDBJ whole genome shotgun (WGS) entry which is preliminary data.</text>
</comment>
<dbReference type="Gene3D" id="3.10.580.10">
    <property type="entry name" value="CBS-domain"/>
    <property type="match status" value="1"/>
</dbReference>
<gene>
    <name evidence="2" type="ORF">TEK04_15110</name>
</gene>
<evidence type="ECO:0000313" key="2">
    <source>
        <dbReference type="EMBL" id="MEI4273056.1"/>
    </source>
</evidence>
<evidence type="ECO:0000313" key="3">
    <source>
        <dbReference type="Proteomes" id="UP001361570"/>
    </source>
</evidence>
<dbReference type="EMBL" id="JBAPLU010000016">
    <property type="protein sequence ID" value="MEI4273056.1"/>
    <property type="molecule type" value="Genomic_DNA"/>
</dbReference>
<proteinExistence type="predicted"/>
<reference evidence="2 3" key="1">
    <citation type="submission" date="2024-03" db="EMBL/GenBank/DDBJ databases">
        <title>Draft genome sequence of Klenkia sp. LSe6-5.</title>
        <authorList>
            <person name="Duangmal K."/>
            <person name="Chantavorakit T."/>
        </authorList>
    </citation>
    <scope>NUCLEOTIDE SEQUENCE [LARGE SCALE GENOMIC DNA]</scope>
    <source>
        <strain evidence="2 3">LSe6-5</strain>
    </source>
</reference>
<sequence>MGDPCAGGSSARTAGEAMVLFPKTCAPATTVARARALFTDDHVHALLVVDGTRLLSVVEREDLSGTASPDVPAHQLGRLEGRTVPPGAGLDGIADQLRAEGRRRMAVVEDGRLLGLLCFKRSGRGFCSDADIAARSRERALLAAGC</sequence>
<dbReference type="SUPFAM" id="SSF54631">
    <property type="entry name" value="CBS-domain pair"/>
    <property type="match status" value="1"/>
</dbReference>